<dbReference type="Ensembl" id="ENSACAT00000056137.1">
    <property type="protein sequence ID" value="ENSACAP00000026980.1"/>
    <property type="gene ID" value="ENSACAG00000036860.1"/>
</dbReference>
<dbReference type="InterPro" id="IPR001841">
    <property type="entry name" value="Znf_RING"/>
</dbReference>
<evidence type="ECO:0000256" key="1">
    <source>
        <dbReference type="ARBA" id="ARBA00022723"/>
    </source>
</evidence>
<dbReference type="SUPFAM" id="SSF57850">
    <property type="entry name" value="RING/U-box"/>
    <property type="match status" value="1"/>
</dbReference>
<dbReference type="InterPro" id="IPR047134">
    <property type="entry name" value="RNF4"/>
</dbReference>
<evidence type="ECO:0000313" key="7">
    <source>
        <dbReference type="Ensembl" id="ENSACAP00000026980.1"/>
    </source>
</evidence>
<dbReference type="PROSITE" id="PS00518">
    <property type="entry name" value="ZF_RING_1"/>
    <property type="match status" value="1"/>
</dbReference>
<dbReference type="GO" id="GO:0045944">
    <property type="term" value="P:positive regulation of transcription by RNA polymerase II"/>
    <property type="evidence" value="ECO:0000318"/>
    <property type="project" value="GO_Central"/>
</dbReference>
<keyword evidence="3" id="KW-0862">Zinc</keyword>
<dbReference type="InterPro" id="IPR017907">
    <property type="entry name" value="Znf_RING_CS"/>
</dbReference>
<dbReference type="InterPro" id="IPR013083">
    <property type="entry name" value="Znf_RING/FYVE/PHD"/>
</dbReference>
<evidence type="ECO:0000256" key="3">
    <source>
        <dbReference type="ARBA" id="ARBA00022833"/>
    </source>
</evidence>
<reference evidence="7" key="3">
    <citation type="submission" date="2025-09" db="UniProtKB">
        <authorList>
            <consortium name="Ensembl"/>
        </authorList>
    </citation>
    <scope>IDENTIFICATION</scope>
</reference>
<evidence type="ECO:0000259" key="6">
    <source>
        <dbReference type="PROSITE" id="PS50089"/>
    </source>
</evidence>
<keyword evidence="8" id="KW-1185">Reference proteome</keyword>
<dbReference type="PANTHER" id="PTHR23041:SF78">
    <property type="entry name" value="E3 UBIQUITIN-PROTEIN LIGASE RNF4"/>
    <property type="match status" value="1"/>
</dbReference>
<dbReference type="PROSITE" id="PS50089">
    <property type="entry name" value="ZF_RING_2"/>
    <property type="match status" value="1"/>
</dbReference>
<dbReference type="AlphaFoldDB" id="A0A803SVJ0"/>
<evidence type="ECO:0000256" key="2">
    <source>
        <dbReference type="ARBA" id="ARBA00022771"/>
    </source>
</evidence>
<evidence type="ECO:0000256" key="4">
    <source>
        <dbReference type="PROSITE-ProRule" id="PRU00175"/>
    </source>
</evidence>
<dbReference type="SMART" id="SM00184">
    <property type="entry name" value="RING"/>
    <property type="match status" value="1"/>
</dbReference>
<dbReference type="Proteomes" id="UP000001646">
    <property type="component" value="Chromosome 1"/>
</dbReference>
<proteinExistence type="predicted"/>
<dbReference type="GO" id="GO:0061630">
    <property type="term" value="F:ubiquitin protein ligase activity"/>
    <property type="evidence" value="ECO:0000318"/>
    <property type="project" value="GO_Central"/>
</dbReference>
<keyword evidence="1" id="KW-0479">Metal-binding</keyword>
<accession>A0A803SVJ0</accession>
<protein>
    <recommendedName>
        <fullName evidence="6">RING-type domain-containing protein</fullName>
    </recommendedName>
</protein>
<dbReference type="GeneTree" id="ENSGT00390000010318"/>
<reference evidence="7 8" key="1">
    <citation type="submission" date="2009-12" db="EMBL/GenBank/DDBJ databases">
        <title>The Genome Sequence of Anolis carolinensis (Green Anole Lizard).</title>
        <authorList>
            <consortium name="The Genome Sequencing Platform"/>
            <person name="Di Palma F."/>
            <person name="Alfoldi J."/>
            <person name="Heiman D."/>
            <person name="Young S."/>
            <person name="Grabherr M."/>
            <person name="Johnson J."/>
            <person name="Lander E.S."/>
            <person name="Lindblad-Toh K."/>
        </authorList>
    </citation>
    <scope>NUCLEOTIDE SEQUENCE [LARGE SCALE GENOMIC DNA]</scope>
    <source>
        <strain evidence="7 8">JBL SC #1</strain>
    </source>
</reference>
<dbReference type="InParanoid" id="A0A803SVJ0"/>
<feature type="compositionally biased region" description="Basic and acidic residues" evidence="5">
    <location>
        <begin position="1"/>
        <end position="13"/>
    </location>
</feature>
<evidence type="ECO:0000256" key="5">
    <source>
        <dbReference type="SAM" id="MobiDB-lite"/>
    </source>
</evidence>
<dbReference type="Pfam" id="PF13639">
    <property type="entry name" value="zf-RING_2"/>
    <property type="match status" value="1"/>
</dbReference>
<reference evidence="7" key="2">
    <citation type="submission" date="2025-08" db="UniProtKB">
        <authorList>
            <consortium name="Ensembl"/>
        </authorList>
    </citation>
    <scope>IDENTIFICATION</scope>
</reference>
<dbReference type="PANTHER" id="PTHR23041">
    <property type="entry name" value="RING FINGER DOMAIN-CONTAINING"/>
    <property type="match status" value="1"/>
</dbReference>
<keyword evidence="2 4" id="KW-0863">Zinc-finger</keyword>
<organism evidence="7 8">
    <name type="scientific">Anolis carolinensis</name>
    <name type="common">Green anole</name>
    <name type="synonym">American chameleon</name>
    <dbReference type="NCBI Taxonomy" id="28377"/>
    <lineage>
        <taxon>Eukaryota</taxon>
        <taxon>Metazoa</taxon>
        <taxon>Chordata</taxon>
        <taxon>Craniata</taxon>
        <taxon>Vertebrata</taxon>
        <taxon>Euteleostomi</taxon>
        <taxon>Lepidosauria</taxon>
        <taxon>Squamata</taxon>
        <taxon>Bifurcata</taxon>
        <taxon>Unidentata</taxon>
        <taxon>Episquamata</taxon>
        <taxon>Toxicofera</taxon>
        <taxon>Iguania</taxon>
        <taxon>Dactyloidae</taxon>
        <taxon>Anolis</taxon>
    </lineage>
</organism>
<name>A0A803SVJ0_ANOCA</name>
<dbReference type="GO" id="GO:0008270">
    <property type="term" value="F:zinc ion binding"/>
    <property type="evidence" value="ECO:0007669"/>
    <property type="project" value="UniProtKB-KW"/>
</dbReference>
<dbReference type="GO" id="GO:0043161">
    <property type="term" value="P:proteasome-mediated ubiquitin-dependent protein catabolic process"/>
    <property type="evidence" value="ECO:0000318"/>
    <property type="project" value="GO_Central"/>
</dbReference>
<evidence type="ECO:0000313" key="8">
    <source>
        <dbReference type="Proteomes" id="UP000001646"/>
    </source>
</evidence>
<feature type="domain" description="RING-type" evidence="6">
    <location>
        <begin position="126"/>
        <end position="171"/>
    </location>
</feature>
<dbReference type="Gene3D" id="3.30.40.10">
    <property type="entry name" value="Zinc/RING finger domain, C3HC4 (zinc finger)"/>
    <property type="match status" value="1"/>
</dbReference>
<feature type="region of interest" description="Disordered" evidence="5">
    <location>
        <begin position="1"/>
        <end position="38"/>
    </location>
</feature>
<sequence>FSTWKHYGEEHSLQSRNQNRMTVAAQQAPPAAEPGESADEEIIDLTCESSVVNSLLNDSVVFVEETRRGQNEESRNRSLFDSCILCSDDDISTGYKGSDVLVTPELPNKLGMERAENSPPSGIVRCPICMDDSVEIVRSGRLVVSTKCGHIFCNECLSHSLNSARFCPTCREKLNRKQYHPIYI</sequence>